<dbReference type="STRING" id="684065.SAMN05421738_106167"/>
<dbReference type="AlphaFoldDB" id="A0A1I4W6L0"/>
<evidence type="ECO:0000256" key="5">
    <source>
        <dbReference type="ARBA" id="ARBA00022692"/>
    </source>
</evidence>
<dbReference type="PANTHER" id="PTHR21716:SF53">
    <property type="entry name" value="PERMEASE PERM-RELATED"/>
    <property type="match status" value="1"/>
</dbReference>
<name>A0A1I4W6L0_9FLAO</name>
<keyword evidence="10" id="KW-1185">Reference proteome</keyword>
<feature type="transmembrane region" description="Helical" evidence="8">
    <location>
        <begin position="66"/>
        <end position="89"/>
    </location>
</feature>
<feature type="transmembrane region" description="Helical" evidence="8">
    <location>
        <begin position="232"/>
        <end position="262"/>
    </location>
</feature>
<dbReference type="GO" id="GO:0055085">
    <property type="term" value="P:transmembrane transport"/>
    <property type="evidence" value="ECO:0007669"/>
    <property type="project" value="TreeGrafter"/>
</dbReference>
<evidence type="ECO:0000256" key="6">
    <source>
        <dbReference type="ARBA" id="ARBA00022989"/>
    </source>
</evidence>
<keyword evidence="7 8" id="KW-0472">Membrane</keyword>
<evidence type="ECO:0000256" key="7">
    <source>
        <dbReference type="ARBA" id="ARBA00023136"/>
    </source>
</evidence>
<dbReference type="EMBL" id="FOUZ01000006">
    <property type="protein sequence ID" value="SFN09115.1"/>
    <property type="molecule type" value="Genomic_DNA"/>
</dbReference>
<evidence type="ECO:0000256" key="1">
    <source>
        <dbReference type="ARBA" id="ARBA00004651"/>
    </source>
</evidence>
<feature type="transmembrane region" description="Helical" evidence="8">
    <location>
        <begin position="300"/>
        <end position="321"/>
    </location>
</feature>
<evidence type="ECO:0000256" key="3">
    <source>
        <dbReference type="ARBA" id="ARBA00022448"/>
    </source>
</evidence>
<keyword evidence="6 8" id="KW-1133">Transmembrane helix</keyword>
<dbReference type="RefSeq" id="WP_092908017.1">
    <property type="nucleotide sequence ID" value="NZ_FOUZ01000006.1"/>
</dbReference>
<feature type="transmembrane region" description="Helical" evidence="8">
    <location>
        <begin position="146"/>
        <end position="170"/>
    </location>
</feature>
<feature type="transmembrane region" description="Helical" evidence="8">
    <location>
        <begin position="9"/>
        <end position="29"/>
    </location>
</feature>
<dbReference type="GO" id="GO:0005886">
    <property type="term" value="C:plasma membrane"/>
    <property type="evidence" value="ECO:0007669"/>
    <property type="project" value="UniProtKB-SubCell"/>
</dbReference>
<evidence type="ECO:0000256" key="4">
    <source>
        <dbReference type="ARBA" id="ARBA00022475"/>
    </source>
</evidence>
<reference evidence="10" key="1">
    <citation type="submission" date="2016-10" db="EMBL/GenBank/DDBJ databases">
        <authorList>
            <person name="Varghese N."/>
            <person name="Submissions S."/>
        </authorList>
    </citation>
    <scope>NUCLEOTIDE SEQUENCE [LARGE SCALE GENOMIC DNA]</scope>
    <source>
        <strain evidence="10">XJ109</strain>
    </source>
</reference>
<comment type="subcellular location">
    <subcellularLocation>
        <location evidence="1">Cell membrane</location>
        <topology evidence="1">Multi-pass membrane protein</topology>
    </subcellularLocation>
</comment>
<dbReference type="Proteomes" id="UP000199149">
    <property type="component" value="Unassembled WGS sequence"/>
</dbReference>
<accession>A0A1I4W6L0</accession>
<gene>
    <name evidence="9" type="ORF">SAMN05421738_106167</name>
</gene>
<dbReference type="Pfam" id="PF01594">
    <property type="entry name" value="AI-2E_transport"/>
    <property type="match status" value="1"/>
</dbReference>
<dbReference type="InterPro" id="IPR002549">
    <property type="entry name" value="AI-2E-like"/>
</dbReference>
<feature type="transmembrane region" description="Helical" evidence="8">
    <location>
        <begin position="204"/>
        <end position="226"/>
    </location>
</feature>
<evidence type="ECO:0000313" key="10">
    <source>
        <dbReference type="Proteomes" id="UP000199149"/>
    </source>
</evidence>
<organism evidence="9 10">
    <name type="scientific">Algoriella xinjiangensis</name>
    <dbReference type="NCBI Taxonomy" id="684065"/>
    <lineage>
        <taxon>Bacteria</taxon>
        <taxon>Pseudomonadati</taxon>
        <taxon>Bacteroidota</taxon>
        <taxon>Flavobacteriia</taxon>
        <taxon>Flavobacteriales</taxon>
        <taxon>Weeksellaceae</taxon>
        <taxon>Algoriella</taxon>
    </lineage>
</organism>
<evidence type="ECO:0000313" key="9">
    <source>
        <dbReference type="EMBL" id="SFN09115.1"/>
    </source>
</evidence>
<evidence type="ECO:0000256" key="2">
    <source>
        <dbReference type="ARBA" id="ARBA00009773"/>
    </source>
</evidence>
<keyword evidence="3" id="KW-0813">Transport</keyword>
<dbReference type="OrthoDB" id="9793390at2"/>
<sequence length="382" mass="43338">MEVIKKWPFYLKLTCSLLSIICLTFIAIIGKEILVPLILGFLISILLVPVCNFFERFLRFPRAVASIVTTLLFASFIIGIFYLIAIQLAEIANEWPTFQKQIIDAFTNIQQWIHQTFGINSHAQIEYLSKNIKSTIETSTIVIEKVVSIVTSMSVTILFTFLYVVFLLIYRRHLVKFLFYAFDSESHEKVYKVITSIQKMVKQYLIGLFLQMIIVSTLAFIAFTILDLKYRFVLAILTGVLNIVPYVGIVISLLVTLIITFATMSASKIFFVLIAFLAIHAIDGNIVMPKIVGSKVKINSLIVIIGLVIGEMTWGIMGMLLSIPILALMKIVFDNVTELKPWGYLLGDDDETEIDSDLNNFLAHKKQSKKKKKKLVEDQETA</sequence>
<feature type="transmembrane region" description="Helical" evidence="8">
    <location>
        <begin position="35"/>
        <end position="54"/>
    </location>
</feature>
<dbReference type="PANTHER" id="PTHR21716">
    <property type="entry name" value="TRANSMEMBRANE PROTEIN"/>
    <property type="match status" value="1"/>
</dbReference>
<feature type="transmembrane region" description="Helical" evidence="8">
    <location>
        <begin position="269"/>
        <end position="288"/>
    </location>
</feature>
<evidence type="ECO:0000256" key="8">
    <source>
        <dbReference type="SAM" id="Phobius"/>
    </source>
</evidence>
<protein>
    <submittedName>
        <fullName evidence="9">Predicted PurR-regulated permease PerM</fullName>
    </submittedName>
</protein>
<proteinExistence type="inferred from homology"/>
<keyword evidence="5 8" id="KW-0812">Transmembrane</keyword>
<comment type="similarity">
    <text evidence="2">Belongs to the autoinducer-2 exporter (AI-2E) (TC 2.A.86) family.</text>
</comment>
<keyword evidence="4" id="KW-1003">Cell membrane</keyword>